<comment type="subcellular location">
    <subcellularLocation>
        <location evidence="1">Cell membrane</location>
        <topology evidence="1">Multi-pass membrane protein</topology>
    </subcellularLocation>
</comment>
<evidence type="ECO:0000256" key="4">
    <source>
        <dbReference type="ARBA" id="ARBA00022989"/>
    </source>
</evidence>
<keyword evidence="7 9" id="KW-0675">Receptor</keyword>
<reference evidence="12" key="1">
    <citation type="journal article" date="2023" name="DNA Res.">
        <title>Chromosome-level genome assembly of Phrynocephalus forsythii using third-generation DNA sequencing and Hi-C analysis.</title>
        <authorList>
            <person name="Qi Y."/>
            <person name="Zhao W."/>
            <person name="Zhao Y."/>
            <person name="Niu C."/>
            <person name="Cao S."/>
            <person name="Zhang Y."/>
        </authorList>
    </citation>
    <scope>NUCLEOTIDE SEQUENCE</scope>
    <source>
        <tissue evidence="12">Muscle</tissue>
    </source>
</reference>
<dbReference type="GO" id="GO:0005886">
    <property type="term" value="C:plasma membrane"/>
    <property type="evidence" value="ECO:0007669"/>
    <property type="project" value="UniProtKB-SubCell"/>
</dbReference>
<dbReference type="EMBL" id="JAPFRF010000002">
    <property type="protein sequence ID" value="KAJ7342164.1"/>
    <property type="molecule type" value="Genomic_DNA"/>
</dbReference>
<keyword evidence="5 9" id="KW-0297">G-protein coupled receptor</keyword>
<organism evidence="12 13">
    <name type="scientific">Phrynocephalus forsythii</name>
    <dbReference type="NCBI Taxonomy" id="171643"/>
    <lineage>
        <taxon>Eukaryota</taxon>
        <taxon>Metazoa</taxon>
        <taxon>Chordata</taxon>
        <taxon>Craniata</taxon>
        <taxon>Vertebrata</taxon>
        <taxon>Euteleostomi</taxon>
        <taxon>Lepidosauria</taxon>
        <taxon>Squamata</taxon>
        <taxon>Bifurcata</taxon>
        <taxon>Unidentata</taxon>
        <taxon>Episquamata</taxon>
        <taxon>Toxicofera</taxon>
        <taxon>Iguania</taxon>
        <taxon>Acrodonta</taxon>
        <taxon>Agamidae</taxon>
        <taxon>Agaminae</taxon>
        <taxon>Phrynocephalus</taxon>
    </lineage>
</organism>
<dbReference type="PROSITE" id="PS00237">
    <property type="entry name" value="G_PROTEIN_RECEP_F1_1"/>
    <property type="match status" value="1"/>
</dbReference>
<evidence type="ECO:0000256" key="2">
    <source>
        <dbReference type="ARBA" id="ARBA00022475"/>
    </source>
</evidence>
<dbReference type="Pfam" id="PF00001">
    <property type="entry name" value="7tm_1"/>
    <property type="match status" value="1"/>
</dbReference>
<dbReference type="PRINTS" id="PR00237">
    <property type="entry name" value="GPCRRHODOPSN"/>
</dbReference>
<keyword evidence="2" id="KW-1003">Cell membrane</keyword>
<dbReference type="FunFam" id="1.20.1070.10:FF:000432">
    <property type="entry name" value="Mas-related G protein-coupled receptor D"/>
    <property type="match status" value="1"/>
</dbReference>
<evidence type="ECO:0000256" key="9">
    <source>
        <dbReference type="RuleBase" id="RU000688"/>
    </source>
</evidence>
<comment type="similarity">
    <text evidence="9">Belongs to the G-protein coupled receptor 1 family.</text>
</comment>
<keyword evidence="3 9" id="KW-0812">Transmembrane</keyword>
<dbReference type="Proteomes" id="UP001142489">
    <property type="component" value="Unassembled WGS sequence"/>
</dbReference>
<dbReference type="InterPro" id="IPR017452">
    <property type="entry name" value="GPCR_Rhodpsn_7TM"/>
</dbReference>
<evidence type="ECO:0000313" key="12">
    <source>
        <dbReference type="EMBL" id="KAJ7342164.1"/>
    </source>
</evidence>
<dbReference type="PANTHER" id="PTHR11334:SF29">
    <property type="entry name" value="MAS-RELATED G-PROTEIN COUPLED RECEPTOR MEMBER X2"/>
    <property type="match status" value="1"/>
</dbReference>
<sequence length="338" mass="38735">MTEATALSSLIAVTIKKNDTQLVTWSKKEYFSGTKKGYFLETTVIVSVPVCLWGLLGNGITFWLLCTRIKRTRFTIYILNLVAADFTVLIYYISAFVLFVSTFYVDLYFSRIMENLYLFVYNSSMYFLTAIATERCLMVFIPTCYQRRRPKHLSKIVCIILWTVSALVSLMAYIPCYPQFISSHNGGSFQCDAATVFEMTINLLIFFPVMLFTTLLLFVRVLKRGKQSCSAKFDITIAVLVLLFLLFASSARIMDAVAYWEPRLDAPIPFLLSLLFDSIKSSASPYTYLFVGNWKRKKVKEPLHMFLERALKYKDNVTEPKTDRPAADIKTSLATDMN</sequence>
<dbReference type="OrthoDB" id="9631784at2759"/>
<evidence type="ECO:0000256" key="1">
    <source>
        <dbReference type="ARBA" id="ARBA00004651"/>
    </source>
</evidence>
<dbReference type="GO" id="GO:0004930">
    <property type="term" value="F:G protein-coupled receptor activity"/>
    <property type="evidence" value="ECO:0007669"/>
    <property type="project" value="UniProtKB-KW"/>
</dbReference>
<feature type="transmembrane region" description="Helical" evidence="10">
    <location>
        <begin position="125"/>
        <end position="145"/>
    </location>
</feature>
<evidence type="ECO:0000256" key="7">
    <source>
        <dbReference type="ARBA" id="ARBA00023170"/>
    </source>
</evidence>
<dbReference type="PROSITE" id="PS50262">
    <property type="entry name" value="G_PROTEIN_RECEP_F1_2"/>
    <property type="match status" value="1"/>
</dbReference>
<feature type="transmembrane region" description="Helical" evidence="10">
    <location>
        <begin position="157"/>
        <end position="181"/>
    </location>
</feature>
<dbReference type="InterPro" id="IPR026234">
    <property type="entry name" value="MRGPCRFAMILY"/>
</dbReference>
<evidence type="ECO:0000256" key="10">
    <source>
        <dbReference type="SAM" id="Phobius"/>
    </source>
</evidence>
<feature type="domain" description="G-protein coupled receptors family 1 profile" evidence="11">
    <location>
        <begin position="57"/>
        <end position="288"/>
    </location>
</feature>
<feature type="transmembrane region" description="Helical" evidence="10">
    <location>
        <begin position="44"/>
        <end position="65"/>
    </location>
</feature>
<evidence type="ECO:0000256" key="6">
    <source>
        <dbReference type="ARBA" id="ARBA00023136"/>
    </source>
</evidence>
<dbReference type="PANTHER" id="PTHR11334">
    <property type="entry name" value="MAS-RELATED G-PROTEIN COUPLED RECEPTOR"/>
    <property type="match status" value="1"/>
</dbReference>
<evidence type="ECO:0000313" key="13">
    <source>
        <dbReference type="Proteomes" id="UP001142489"/>
    </source>
</evidence>
<evidence type="ECO:0000256" key="5">
    <source>
        <dbReference type="ARBA" id="ARBA00023040"/>
    </source>
</evidence>
<feature type="transmembrane region" description="Helical" evidence="10">
    <location>
        <begin position="77"/>
        <end position="105"/>
    </location>
</feature>
<evidence type="ECO:0000256" key="3">
    <source>
        <dbReference type="ARBA" id="ARBA00022692"/>
    </source>
</evidence>
<proteinExistence type="inferred from homology"/>
<dbReference type="Gene3D" id="1.20.1070.10">
    <property type="entry name" value="Rhodopsin 7-helix transmembrane proteins"/>
    <property type="match status" value="1"/>
</dbReference>
<keyword evidence="8 9" id="KW-0807">Transducer</keyword>
<name>A0A9Q0Y4B8_9SAUR</name>
<protein>
    <recommendedName>
        <fullName evidence="11">G-protein coupled receptors family 1 profile domain-containing protein</fullName>
    </recommendedName>
</protein>
<keyword evidence="13" id="KW-1185">Reference proteome</keyword>
<keyword evidence="4 10" id="KW-1133">Transmembrane helix</keyword>
<feature type="transmembrane region" description="Helical" evidence="10">
    <location>
        <begin position="233"/>
        <end position="254"/>
    </location>
</feature>
<gene>
    <name evidence="12" type="ORF">JRQ81_009301</name>
</gene>
<comment type="caution">
    <text evidence="12">The sequence shown here is derived from an EMBL/GenBank/DDBJ whole genome shotgun (WGS) entry which is preliminary data.</text>
</comment>
<keyword evidence="6 10" id="KW-0472">Membrane</keyword>
<dbReference type="AlphaFoldDB" id="A0A9Q0Y4B8"/>
<accession>A0A9Q0Y4B8</accession>
<evidence type="ECO:0000259" key="11">
    <source>
        <dbReference type="PROSITE" id="PS50262"/>
    </source>
</evidence>
<feature type="transmembrane region" description="Helical" evidence="10">
    <location>
        <begin position="201"/>
        <end position="221"/>
    </location>
</feature>
<dbReference type="InterPro" id="IPR000276">
    <property type="entry name" value="GPCR_Rhodpsn"/>
</dbReference>
<dbReference type="SUPFAM" id="SSF81321">
    <property type="entry name" value="Family A G protein-coupled receptor-like"/>
    <property type="match status" value="1"/>
</dbReference>
<dbReference type="PRINTS" id="PR02108">
    <property type="entry name" value="MRGPCRFAMILY"/>
</dbReference>
<evidence type="ECO:0000256" key="8">
    <source>
        <dbReference type="ARBA" id="ARBA00023224"/>
    </source>
</evidence>
<feature type="transmembrane region" description="Helical" evidence="10">
    <location>
        <begin position="266"/>
        <end position="291"/>
    </location>
</feature>